<dbReference type="GO" id="GO:0003700">
    <property type="term" value="F:DNA-binding transcription factor activity"/>
    <property type="evidence" value="ECO:0007669"/>
    <property type="project" value="TreeGrafter"/>
</dbReference>
<keyword evidence="3" id="KW-0804">Transcription</keyword>
<dbReference type="PANTHER" id="PTHR30146">
    <property type="entry name" value="LACI-RELATED TRANSCRIPTIONAL REPRESSOR"/>
    <property type="match status" value="1"/>
</dbReference>
<evidence type="ECO:0000256" key="2">
    <source>
        <dbReference type="ARBA" id="ARBA00023125"/>
    </source>
</evidence>
<dbReference type="Pfam" id="PF13377">
    <property type="entry name" value="Peripla_BP_3"/>
    <property type="match status" value="1"/>
</dbReference>
<evidence type="ECO:0000256" key="3">
    <source>
        <dbReference type="ARBA" id="ARBA00023163"/>
    </source>
</evidence>
<accession>A0A2M8Z7T3</accession>
<dbReference type="CDD" id="cd01392">
    <property type="entry name" value="HTH_LacI"/>
    <property type="match status" value="1"/>
</dbReference>
<dbReference type="InterPro" id="IPR010982">
    <property type="entry name" value="Lambda_DNA-bd_dom_sf"/>
</dbReference>
<dbReference type="AlphaFoldDB" id="A0A2M8Z7T3"/>
<feature type="domain" description="HTH lacI-type" evidence="4">
    <location>
        <begin position="3"/>
        <end position="57"/>
    </location>
</feature>
<dbReference type="PANTHER" id="PTHR30146:SF24">
    <property type="entry name" value="XYLOSE OPERON REGULATORY PROTEIN"/>
    <property type="match status" value="1"/>
</dbReference>
<dbReference type="Proteomes" id="UP000231092">
    <property type="component" value="Unassembled WGS sequence"/>
</dbReference>
<dbReference type="GO" id="GO:0000976">
    <property type="term" value="F:transcription cis-regulatory region binding"/>
    <property type="evidence" value="ECO:0007669"/>
    <property type="project" value="TreeGrafter"/>
</dbReference>
<comment type="caution">
    <text evidence="5">The sequence shown here is derived from an EMBL/GenBank/DDBJ whole genome shotgun (WGS) entry which is preliminary data.</text>
</comment>
<sequence length="339" mass="38334">MAKSIYDVAQETGLSVSTVSRALNGYSDVSAKTRARVVEAAERLGYVPNTSAKNLSSKNKKNVALLICGLLEEAQSNEFMMNVIQGAYTYMMKHEINLAMYSIGKEEQEKKDFDTFCREYSLSGAVIMGLRITDPMVKSLPHSALPCVSIDIQLDGACTSAVMTDDRKAFEQVTQYVIDRGHRKLILVYGRKKSDVSIRRQQGYLDALEKNGIDPKSCKVIYTDFMEQKAYEGTKKLLKEYKEEAGTAFVCMSDLTAIGVLRAVQELGYQSPEDFSITGYDGNYFMKYIDPFITRINQNMWQKGYDAAKLLMKMVNDEKYSRVHMTKYFLEEGKSVKQL</sequence>
<dbReference type="InterPro" id="IPR000843">
    <property type="entry name" value="HTH_LacI"/>
</dbReference>
<dbReference type="SMART" id="SM00354">
    <property type="entry name" value="HTH_LACI"/>
    <property type="match status" value="1"/>
</dbReference>
<protein>
    <submittedName>
        <fullName evidence="5">LacI family transcriptional regulator</fullName>
    </submittedName>
</protein>
<name>A0A2M8Z7T3_9FIRM</name>
<evidence type="ECO:0000259" key="4">
    <source>
        <dbReference type="PROSITE" id="PS50932"/>
    </source>
</evidence>
<dbReference type="Gene3D" id="3.40.50.2300">
    <property type="match status" value="2"/>
</dbReference>
<gene>
    <name evidence="5" type="ORF">H171_3054</name>
</gene>
<dbReference type="CDD" id="cd06267">
    <property type="entry name" value="PBP1_LacI_sugar_binding-like"/>
    <property type="match status" value="1"/>
</dbReference>
<evidence type="ECO:0000313" key="6">
    <source>
        <dbReference type="Proteomes" id="UP000231092"/>
    </source>
</evidence>
<keyword evidence="1" id="KW-0805">Transcription regulation</keyword>
<dbReference type="InterPro" id="IPR028082">
    <property type="entry name" value="Peripla_BP_I"/>
</dbReference>
<dbReference type="Pfam" id="PF00356">
    <property type="entry name" value="LacI"/>
    <property type="match status" value="1"/>
</dbReference>
<proteinExistence type="predicted"/>
<dbReference type="SUPFAM" id="SSF53822">
    <property type="entry name" value="Periplasmic binding protein-like I"/>
    <property type="match status" value="1"/>
</dbReference>
<dbReference type="PROSITE" id="PS50932">
    <property type="entry name" value="HTH_LACI_2"/>
    <property type="match status" value="1"/>
</dbReference>
<keyword evidence="2" id="KW-0238">DNA-binding</keyword>
<evidence type="ECO:0000313" key="5">
    <source>
        <dbReference type="EMBL" id="PJJ29511.1"/>
    </source>
</evidence>
<dbReference type="EMBL" id="PGET01000001">
    <property type="protein sequence ID" value="PJJ29511.1"/>
    <property type="molecule type" value="Genomic_DNA"/>
</dbReference>
<dbReference type="Gene3D" id="1.10.260.40">
    <property type="entry name" value="lambda repressor-like DNA-binding domains"/>
    <property type="match status" value="1"/>
</dbReference>
<dbReference type="RefSeq" id="WP_100305892.1">
    <property type="nucleotide sequence ID" value="NZ_PGET01000001.1"/>
</dbReference>
<evidence type="ECO:0000256" key="1">
    <source>
        <dbReference type="ARBA" id="ARBA00023015"/>
    </source>
</evidence>
<dbReference type="OrthoDB" id="9789891at2"/>
<organism evidence="5 6">
    <name type="scientific">[Clostridium] celerecrescens 18A</name>
    <dbReference type="NCBI Taxonomy" id="1286362"/>
    <lineage>
        <taxon>Bacteria</taxon>
        <taxon>Bacillati</taxon>
        <taxon>Bacillota</taxon>
        <taxon>Clostridia</taxon>
        <taxon>Lachnospirales</taxon>
        <taxon>Lachnospiraceae</taxon>
        <taxon>Lacrimispora</taxon>
    </lineage>
</organism>
<dbReference type="InterPro" id="IPR046335">
    <property type="entry name" value="LacI/GalR-like_sensor"/>
</dbReference>
<dbReference type="SUPFAM" id="SSF47413">
    <property type="entry name" value="lambda repressor-like DNA-binding domains"/>
    <property type="match status" value="1"/>
</dbReference>
<reference evidence="5 6" key="1">
    <citation type="submission" date="2017-11" db="EMBL/GenBank/DDBJ databases">
        <title>Understudied soil microbes with underappreciated capabilities: Untangling the Clostridium saccharolyticum group.</title>
        <authorList>
            <person name="Leschine S."/>
        </authorList>
    </citation>
    <scope>NUCLEOTIDE SEQUENCE [LARGE SCALE GENOMIC DNA]</scope>
    <source>
        <strain evidence="5 6">18A</strain>
    </source>
</reference>